<comment type="caution">
    <text evidence="2">The sequence shown here is derived from an EMBL/GenBank/DDBJ whole genome shotgun (WGS) entry which is preliminary data.</text>
</comment>
<feature type="region of interest" description="Disordered" evidence="1">
    <location>
        <begin position="1"/>
        <end position="25"/>
    </location>
</feature>
<proteinExistence type="predicted"/>
<sequence length="327" mass="37708">MSSESEDSIERPNGPKPKSLDSRCSPSSINEIFVALKDKKIKLDEIDKMGFGGLKHIPKWSVDQESYLYLAKNFDLTNFQHSGVKHISGCMYALLILYFQRMTYGPLELCKIQPPWVKDCDDMEDGGDDPLNKKRETEEKKSHNKKRKEGEDDVIFDETEEIDDGQNKEGTFQHIQTWVELAEELKGHIEKHIAAKERWKEIEEIIDNDPNCNIYEEFNSSESQGRPSFSLEFSEDSPSTIPIEKIENISPISQVLPTDDPVSMILTKGLSEAQTKKIYSWVMRSSKQEYVMNETIASFEGKFKYSLSRDDMMTLTPREWISNNVRL</sequence>
<evidence type="ECO:0000256" key="1">
    <source>
        <dbReference type="SAM" id="MobiDB-lite"/>
    </source>
</evidence>
<organism evidence="2 3">
    <name type="scientific">Stylosanthes scabra</name>
    <dbReference type="NCBI Taxonomy" id="79078"/>
    <lineage>
        <taxon>Eukaryota</taxon>
        <taxon>Viridiplantae</taxon>
        <taxon>Streptophyta</taxon>
        <taxon>Embryophyta</taxon>
        <taxon>Tracheophyta</taxon>
        <taxon>Spermatophyta</taxon>
        <taxon>Magnoliopsida</taxon>
        <taxon>eudicotyledons</taxon>
        <taxon>Gunneridae</taxon>
        <taxon>Pentapetalae</taxon>
        <taxon>rosids</taxon>
        <taxon>fabids</taxon>
        <taxon>Fabales</taxon>
        <taxon>Fabaceae</taxon>
        <taxon>Papilionoideae</taxon>
        <taxon>50 kb inversion clade</taxon>
        <taxon>dalbergioids sensu lato</taxon>
        <taxon>Dalbergieae</taxon>
        <taxon>Pterocarpus clade</taxon>
        <taxon>Stylosanthes</taxon>
    </lineage>
</organism>
<feature type="compositionally biased region" description="Basic and acidic residues" evidence="1">
    <location>
        <begin position="130"/>
        <end position="141"/>
    </location>
</feature>
<evidence type="ECO:0000313" key="3">
    <source>
        <dbReference type="Proteomes" id="UP001341840"/>
    </source>
</evidence>
<dbReference type="EMBL" id="JASCZI010030265">
    <property type="protein sequence ID" value="MED6120191.1"/>
    <property type="molecule type" value="Genomic_DNA"/>
</dbReference>
<protein>
    <submittedName>
        <fullName evidence="2">Uncharacterized protein</fullName>
    </submittedName>
</protein>
<accession>A0ABU6R897</accession>
<feature type="region of interest" description="Disordered" evidence="1">
    <location>
        <begin position="123"/>
        <end position="154"/>
    </location>
</feature>
<name>A0ABU6R897_9FABA</name>
<gene>
    <name evidence="2" type="ORF">PIB30_018783</name>
</gene>
<evidence type="ECO:0000313" key="2">
    <source>
        <dbReference type="EMBL" id="MED6120191.1"/>
    </source>
</evidence>
<keyword evidence="3" id="KW-1185">Reference proteome</keyword>
<dbReference type="Proteomes" id="UP001341840">
    <property type="component" value="Unassembled WGS sequence"/>
</dbReference>
<reference evidence="2 3" key="1">
    <citation type="journal article" date="2023" name="Plants (Basel)">
        <title>Bridging the Gap: Combining Genomics and Transcriptomics Approaches to Understand Stylosanthes scabra, an Orphan Legume from the Brazilian Caatinga.</title>
        <authorList>
            <person name="Ferreira-Neto J.R.C."/>
            <person name="da Silva M.D."/>
            <person name="Binneck E."/>
            <person name="de Melo N.F."/>
            <person name="da Silva R.H."/>
            <person name="de Melo A.L.T.M."/>
            <person name="Pandolfi V."/>
            <person name="Bustamante F.O."/>
            <person name="Brasileiro-Vidal A.C."/>
            <person name="Benko-Iseppon A.M."/>
        </authorList>
    </citation>
    <scope>NUCLEOTIDE SEQUENCE [LARGE SCALE GENOMIC DNA]</scope>
    <source>
        <tissue evidence="2">Leaves</tissue>
    </source>
</reference>